<organism evidence="1 2">
    <name type="scientific">Iningainema tapete BLCC-T55</name>
    <dbReference type="NCBI Taxonomy" id="2748662"/>
    <lineage>
        <taxon>Bacteria</taxon>
        <taxon>Bacillati</taxon>
        <taxon>Cyanobacteriota</taxon>
        <taxon>Cyanophyceae</taxon>
        <taxon>Nostocales</taxon>
        <taxon>Scytonemataceae</taxon>
        <taxon>Iningainema tapete</taxon>
    </lineage>
</organism>
<dbReference type="Proteomes" id="UP000629098">
    <property type="component" value="Unassembled WGS sequence"/>
</dbReference>
<accession>A0A8J7CGC6</accession>
<dbReference type="AlphaFoldDB" id="A0A8J7CGC6"/>
<proteinExistence type="predicted"/>
<gene>
    <name evidence="1" type="ORF">ICL16_30140</name>
</gene>
<protein>
    <submittedName>
        <fullName evidence="1">Uncharacterized protein</fullName>
    </submittedName>
</protein>
<evidence type="ECO:0000313" key="1">
    <source>
        <dbReference type="EMBL" id="MBD2776205.1"/>
    </source>
</evidence>
<dbReference type="RefSeq" id="WP_190835274.1">
    <property type="nucleotide sequence ID" value="NZ_CAWPPI010000088.1"/>
</dbReference>
<sequence length="113" mass="13066">MSQENEKSLPIEKLNKLKAVHFADLVRAAQLIYDPAKGVSGVHREVDWQDEFGIPNDVAQNLKALGQEYQYASPHVPIEDVWSKLTPQTRIWFFENKDELWKIEEAFPALDED</sequence>
<evidence type="ECO:0000313" key="2">
    <source>
        <dbReference type="Proteomes" id="UP000629098"/>
    </source>
</evidence>
<dbReference type="EMBL" id="JACXAE010000088">
    <property type="protein sequence ID" value="MBD2776205.1"/>
    <property type="molecule type" value="Genomic_DNA"/>
</dbReference>
<name>A0A8J7CGC6_9CYAN</name>
<keyword evidence="2" id="KW-1185">Reference proteome</keyword>
<reference evidence="1" key="1">
    <citation type="submission" date="2020-09" db="EMBL/GenBank/DDBJ databases">
        <title>Iningainema tapete sp. nov. (Scytonemataceae, Cyanobacteria) from greenhouses in central Florida (USA) produces two types of nodularin with biosynthetic potential for microcystin-LR and anabaenopeptins.</title>
        <authorList>
            <person name="Berthold D.E."/>
            <person name="Lefler F.W."/>
            <person name="Huang I.-S."/>
            <person name="Abdulla H."/>
            <person name="Zimba P.V."/>
            <person name="Laughinghouse H.D. IV."/>
        </authorList>
    </citation>
    <scope>NUCLEOTIDE SEQUENCE</scope>
    <source>
        <strain evidence="1">BLCCT55</strain>
    </source>
</reference>
<comment type="caution">
    <text evidence="1">The sequence shown here is derived from an EMBL/GenBank/DDBJ whole genome shotgun (WGS) entry which is preliminary data.</text>
</comment>